<keyword evidence="6 7" id="KW-0326">Glycosidase</keyword>
<dbReference type="EC" id="3.2.1.23" evidence="3 7"/>
<name>A0ABQ8HPK3_9ROSI</name>
<evidence type="ECO:0000256" key="8">
    <source>
        <dbReference type="RuleBase" id="RU003679"/>
    </source>
</evidence>
<dbReference type="Gene3D" id="2.60.120.740">
    <property type="match status" value="1"/>
</dbReference>
<dbReference type="CDD" id="cd22842">
    <property type="entry name" value="Gal_Rha_Lectin_BGal"/>
    <property type="match status" value="1"/>
</dbReference>
<evidence type="ECO:0000256" key="1">
    <source>
        <dbReference type="ARBA" id="ARBA00001412"/>
    </source>
</evidence>
<evidence type="ECO:0000313" key="11">
    <source>
        <dbReference type="EMBL" id="KAH7566248.1"/>
    </source>
</evidence>
<dbReference type="InterPro" id="IPR043159">
    <property type="entry name" value="Lectin_gal-bd_sf"/>
</dbReference>
<evidence type="ECO:0000313" key="12">
    <source>
        <dbReference type="Proteomes" id="UP000827721"/>
    </source>
</evidence>
<dbReference type="PANTHER" id="PTHR23421">
    <property type="entry name" value="BETA-GALACTOSIDASE RELATED"/>
    <property type="match status" value="1"/>
</dbReference>
<dbReference type="SUPFAM" id="SSF49785">
    <property type="entry name" value="Galactose-binding domain-like"/>
    <property type="match status" value="2"/>
</dbReference>
<feature type="domain" description="SUEL-type lectin" evidence="10">
    <location>
        <begin position="750"/>
        <end position="838"/>
    </location>
</feature>
<keyword evidence="4 9" id="KW-0732">Signal</keyword>
<dbReference type="PRINTS" id="PR00742">
    <property type="entry name" value="GLHYDRLASE35"/>
</dbReference>
<protein>
    <recommendedName>
        <fullName evidence="3 7">Beta-galactosidase</fullName>
        <ecNumber evidence="3 7">3.2.1.23</ecNumber>
    </recommendedName>
</protein>
<dbReference type="Gene3D" id="3.20.20.80">
    <property type="entry name" value="Glycosidases"/>
    <property type="match status" value="1"/>
</dbReference>
<dbReference type="InterPro" id="IPR001944">
    <property type="entry name" value="Glycoside_Hdrlase_35"/>
</dbReference>
<dbReference type="InterPro" id="IPR008979">
    <property type="entry name" value="Galactose-bd-like_sf"/>
</dbReference>
<evidence type="ECO:0000259" key="10">
    <source>
        <dbReference type="PROSITE" id="PS50228"/>
    </source>
</evidence>
<feature type="signal peptide" evidence="9">
    <location>
        <begin position="1"/>
        <end position="31"/>
    </location>
</feature>
<dbReference type="PROSITE" id="PS50228">
    <property type="entry name" value="SUEL_LECTIN"/>
    <property type="match status" value="1"/>
</dbReference>
<comment type="catalytic activity">
    <reaction evidence="1 7">
        <text>Hydrolysis of terminal non-reducing beta-D-galactose residues in beta-D-galactosides.</text>
        <dbReference type="EC" id="3.2.1.23"/>
    </reaction>
</comment>
<reference evidence="11 12" key="1">
    <citation type="submission" date="2021-02" db="EMBL/GenBank/DDBJ databases">
        <title>Plant Genome Project.</title>
        <authorList>
            <person name="Zhang R.-G."/>
        </authorList>
    </citation>
    <scope>NUCLEOTIDE SEQUENCE [LARGE SCALE GENOMIC DNA]</scope>
    <source>
        <tissue evidence="11">Leaves</tissue>
    </source>
</reference>
<comment type="caution">
    <text evidence="11">The sequence shown here is derived from an EMBL/GenBank/DDBJ whole genome shotgun (WGS) entry which is preliminary data.</text>
</comment>
<evidence type="ECO:0000256" key="9">
    <source>
        <dbReference type="SAM" id="SignalP"/>
    </source>
</evidence>
<organism evidence="11 12">
    <name type="scientific">Xanthoceras sorbifolium</name>
    <dbReference type="NCBI Taxonomy" id="99658"/>
    <lineage>
        <taxon>Eukaryota</taxon>
        <taxon>Viridiplantae</taxon>
        <taxon>Streptophyta</taxon>
        <taxon>Embryophyta</taxon>
        <taxon>Tracheophyta</taxon>
        <taxon>Spermatophyta</taxon>
        <taxon>Magnoliopsida</taxon>
        <taxon>eudicotyledons</taxon>
        <taxon>Gunneridae</taxon>
        <taxon>Pentapetalae</taxon>
        <taxon>rosids</taxon>
        <taxon>malvids</taxon>
        <taxon>Sapindales</taxon>
        <taxon>Sapindaceae</taxon>
        <taxon>Xanthoceroideae</taxon>
        <taxon>Xanthoceras</taxon>
    </lineage>
</organism>
<dbReference type="PROSITE" id="PS01182">
    <property type="entry name" value="GLYCOSYL_HYDROL_F35"/>
    <property type="match status" value="1"/>
</dbReference>
<evidence type="ECO:0000256" key="4">
    <source>
        <dbReference type="ARBA" id="ARBA00022729"/>
    </source>
</evidence>
<proteinExistence type="inferred from homology"/>
<keyword evidence="5 7" id="KW-0378">Hydrolase</keyword>
<evidence type="ECO:0000256" key="5">
    <source>
        <dbReference type="ARBA" id="ARBA00022801"/>
    </source>
</evidence>
<keyword evidence="12" id="KW-1185">Reference proteome</keyword>
<dbReference type="InterPro" id="IPR048913">
    <property type="entry name" value="BetaGal_gal-bd"/>
</dbReference>
<sequence length="850" mass="96085">MSTPSSSRVSLVAVFVAFVLVFSLGGGVVHGENLQIGVTYDQRSLIINGRRELLFSGSIHYPRMPPEMWSDILKKAKTGGLNVIQTYVFWNVHEPVQGQFNFEGNYNLTRFIKMIGDHGMFATLRVGPFIEAEWNLGGFPFWLREVANITFLMDNPPFKYHMKRFSKMIIDMMKEEKLYASQGGPIILSQIENEYSTVEVGYKEYGTRYVQWAGTMAVGLKTGVPWMMCTQNDAPDSVINTCNGRNCGDTFSGPNRPNKPVLWTENWTAQYRVFGDPPSQRTAEDLAFSVARFFSKNGTLANYYMYYGGTNYGRSASSFVTTRYYDEAPIDEYGQDCLLREPKWGHLRDLHSALKLCKKALLWGTPSVEILGPYLEARIYEDPKSKSCAAFLSNNRSRMSQTATFRGAKYFLPRHSISILPDCKTVVYNTQTMSAQHSSRNYHKSEIANRDLQWEIFRDNVPTRDESPIKEISPRELWSVTKDTSDYLWYTTSIKLDRTDLPFREGILPVLMIANLGHLMHVFVNGEYIASGHGTNIEKSFVFQKPIPLKIGINSISLLGETVGLPDRGIYLERMYAGVRSVSIQGLNLGTLDLTNNGWGHQVGLEGEKLRVYTQEGSNRVKWKIANSKGAITWYKAYFDEPEGNEPLAIQLATMSKGMVWINGKSIGRYWASFLSPLGRPSQSLYHIPRAFLKPTNNLLVIFEEMGGNIDGVEILIVDRNTICSYIDETHPARINKWKKEDTFIATVVDDTRKSATLMCAENKEIVKVDFASYGNPFGACGNFILGNCSAPNTMKIVEQYCLGKNRCAVPFDHAIFDKEGDLCPYVLKNLAIQVQCGQKKYKVSDHKKV</sequence>
<comment type="similarity">
    <text evidence="2 8">Belongs to the glycosyl hydrolase 35 family.</text>
</comment>
<dbReference type="InterPro" id="IPR019801">
    <property type="entry name" value="Glyco_hydro_35_CS"/>
</dbReference>
<dbReference type="InterPro" id="IPR017853">
    <property type="entry name" value="GH"/>
</dbReference>
<dbReference type="Pfam" id="PF01301">
    <property type="entry name" value="Glyco_hydro_35"/>
    <property type="match status" value="1"/>
</dbReference>
<dbReference type="Gene3D" id="2.60.120.260">
    <property type="entry name" value="Galactose-binding domain-like"/>
    <property type="match status" value="1"/>
</dbReference>
<dbReference type="Pfam" id="PF02140">
    <property type="entry name" value="SUEL_Lectin"/>
    <property type="match status" value="1"/>
</dbReference>
<feature type="chain" id="PRO_5046458087" description="Beta-galactosidase" evidence="9">
    <location>
        <begin position="32"/>
        <end position="850"/>
    </location>
</feature>
<dbReference type="InterPro" id="IPR041392">
    <property type="entry name" value="GHD"/>
</dbReference>
<dbReference type="SUPFAM" id="SSF51445">
    <property type="entry name" value="(Trans)glycosidases"/>
    <property type="match status" value="1"/>
</dbReference>
<dbReference type="InterPro" id="IPR000922">
    <property type="entry name" value="Lectin_gal-bd_dom"/>
</dbReference>
<evidence type="ECO:0000256" key="2">
    <source>
        <dbReference type="ARBA" id="ARBA00009809"/>
    </source>
</evidence>
<dbReference type="Proteomes" id="UP000827721">
    <property type="component" value="Unassembled WGS sequence"/>
</dbReference>
<gene>
    <name evidence="11" type="ORF">JRO89_XS08G0124600</name>
</gene>
<dbReference type="Pfam" id="PF21467">
    <property type="entry name" value="BetaGal_gal-bd"/>
    <property type="match status" value="1"/>
</dbReference>
<dbReference type="InterPro" id="IPR031330">
    <property type="entry name" value="Gly_Hdrlase_35_cat"/>
</dbReference>
<evidence type="ECO:0000256" key="6">
    <source>
        <dbReference type="ARBA" id="ARBA00023295"/>
    </source>
</evidence>
<evidence type="ECO:0000256" key="7">
    <source>
        <dbReference type="RuleBase" id="RU000675"/>
    </source>
</evidence>
<dbReference type="EMBL" id="JAFEMO010000008">
    <property type="protein sequence ID" value="KAH7566248.1"/>
    <property type="molecule type" value="Genomic_DNA"/>
</dbReference>
<evidence type="ECO:0000256" key="3">
    <source>
        <dbReference type="ARBA" id="ARBA00012756"/>
    </source>
</evidence>
<dbReference type="Pfam" id="PF17834">
    <property type="entry name" value="GHD"/>
    <property type="match status" value="1"/>
</dbReference>
<accession>A0ABQ8HPK3</accession>